<proteinExistence type="predicted"/>
<sequence length="72" mass="8501">MIVIDYIDGINRPQQVTFDSYNSFVQSQQSCWHDIPDHFQATKVTINSHDLHYTGLYGNIYDFLLKQDLTQY</sequence>
<dbReference type="OrthoDB" id="2225010at2"/>
<reference evidence="1 2" key="1">
    <citation type="submission" date="2017-06" db="EMBL/GenBank/DDBJ databases">
        <authorList>
            <consortium name="Pathogen Informatics"/>
        </authorList>
    </citation>
    <scope>NUCLEOTIDE SEQUENCE [LARGE SCALE GENOMIC DNA]</scope>
    <source>
        <strain evidence="1 2">NCTC11291</strain>
    </source>
</reference>
<gene>
    <name evidence="1" type="primary">rpsP_3</name>
    <name evidence="1" type="ORF">SAMEA4504048_02103</name>
</gene>
<evidence type="ECO:0000313" key="2">
    <source>
        <dbReference type="Proteomes" id="UP000215144"/>
    </source>
</evidence>
<dbReference type="AlphaFoldDB" id="A0A239XGE0"/>
<evidence type="ECO:0000313" key="1">
    <source>
        <dbReference type="EMBL" id="SNV45921.1"/>
    </source>
</evidence>
<dbReference type="Proteomes" id="UP000215144">
    <property type="component" value="Chromosome 1"/>
</dbReference>
<name>A0A239XGE0_STRAI</name>
<dbReference type="EMBL" id="LT906454">
    <property type="protein sequence ID" value="SNV45921.1"/>
    <property type="molecule type" value="Genomic_DNA"/>
</dbReference>
<dbReference type="RefSeq" id="WP_095123514.1">
    <property type="nucleotide sequence ID" value="NZ_LT906454.1"/>
</dbReference>
<organism evidence="1 2">
    <name type="scientific">Streptococcus acidominimus</name>
    <dbReference type="NCBI Taxonomy" id="1326"/>
    <lineage>
        <taxon>Bacteria</taxon>
        <taxon>Bacillati</taxon>
        <taxon>Bacillota</taxon>
        <taxon>Bacilli</taxon>
        <taxon>Lactobacillales</taxon>
        <taxon>Streptococcaceae</taxon>
        <taxon>Streptococcus</taxon>
    </lineage>
</organism>
<dbReference type="GO" id="GO:0005840">
    <property type="term" value="C:ribosome"/>
    <property type="evidence" value="ECO:0007669"/>
    <property type="project" value="UniProtKB-KW"/>
</dbReference>
<dbReference type="Pfam" id="PF15507">
    <property type="entry name" value="DUF4649"/>
    <property type="match status" value="1"/>
</dbReference>
<dbReference type="Gene3D" id="3.30.1490.390">
    <property type="match status" value="1"/>
</dbReference>
<protein>
    <submittedName>
        <fullName evidence="1">30S ribosomal protein S16</fullName>
    </submittedName>
</protein>
<dbReference type="InterPro" id="IPR027879">
    <property type="entry name" value="DUF4649"/>
</dbReference>
<accession>A0A239XGE0</accession>
<keyword evidence="1" id="KW-0687">Ribonucleoprotein</keyword>
<dbReference type="KEGG" id="saco:SAME_02103"/>
<keyword evidence="1" id="KW-0689">Ribosomal protein</keyword>